<name>A0ABU9BV40_9BURK</name>
<dbReference type="Gene3D" id="3.30.310.280">
    <property type="match status" value="1"/>
</dbReference>
<dbReference type="EMBL" id="JBBUTG010000012">
    <property type="protein sequence ID" value="MEK8032760.1"/>
    <property type="molecule type" value="Genomic_DNA"/>
</dbReference>
<dbReference type="InterPro" id="IPR019432">
    <property type="entry name" value="Acyltransferase_MbtK/IucB-like"/>
</dbReference>
<feature type="domain" description="Acyltransferase MbtK/IucB-like conserved" evidence="3">
    <location>
        <begin position="22"/>
        <end position="69"/>
    </location>
</feature>
<dbReference type="InterPro" id="IPR022770">
    <property type="entry name" value="IucA/IucC-like_C"/>
</dbReference>
<keyword evidence="4" id="KW-0012">Acyltransferase</keyword>
<evidence type="ECO:0000313" key="4">
    <source>
        <dbReference type="EMBL" id="MEK8032760.1"/>
    </source>
</evidence>
<dbReference type="Pfam" id="PF06276">
    <property type="entry name" value="FhuF"/>
    <property type="match status" value="1"/>
</dbReference>
<evidence type="ECO:0000256" key="1">
    <source>
        <dbReference type="ARBA" id="ARBA00004924"/>
    </source>
</evidence>
<protein>
    <submittedName>
        <fullName evidence="4">GNAT family N-acetyltransferase</fullName>
        <ecNumber evidence="4">2.3.1.-</ecNumber>
    </submittedName>
</protein>
<proteinExistence type="predicted"/>
<keyword evidence="5" id="KW-1185">Reference proteome</keyword>
<feature type="region of interest" description="Disordered" evidence="2">
    <location>
        <begin position="815"/>
        <end position="834"/>
    </location>
</feature>
<dbReference type="SUPFAM" id="SSF55729">
    <property type="entry name" value="Acyl-CoA N-acyltransferases (Nat)"/>
    <property type="match status" value="1"/>
</dbReference>
<reference evidence="4 5" key="1">
    <citation type="submission" date="2024-04" db="EMBL/GenBank/DDBJ databases">
        <title>Novel species of the genus Ideonella isolated from streams.</title>
        <authorList>
            <person name="Lu H."/>
        </authorList>
    </citation>
    <scope>NUCLEOTIDE SEQUENCE [LARGE SCALE GENOMIC DNA]</scope>
    <source>
        <strain evidence="4 5">DXS29W</strain>
    </source>
</reference>
<dbReference type="SMART" id="SM01006">
    <property type="entry name" value="AlcB"/>
    <property type="match status" value="1"/>
</dbReference>
<comment type="caution">
    <text evidence="4">The sequence shown here is derived from an EMBL/GenBank/DDBJ whole genome shotgun (WGS) entry which is preliminary data.</text>
</comment>
<dbReference type="InterPro" id="IPR037455">
    <property type="entry name" value="LucA/IucC-like"/>
</dbReference>
<dbReference type="PANTHER" id="PTHR34384:SF6">
    <property type="entry name" value="STAPHYLOFERRIN B SYNTHASE"/>
    <property type="match status" value="1"/>
</dbReference>
<evidence type="ECO:0000256" key="2">
    <source>
        <dbReference type="SAM" id="MobiDB-lite"/>
    </source>
</evidence>
<dbReference type="InterPro" id="IPR016181">
    <property type="entry name" value="Acyl_CoA_acyltransferase"/>
</dbReference>
<comment type="pathway">
    <text evidence="1">Siderophore biosynthesis.</text>
</comment>
<dbReference type="Pfam" id="PF04183">
    <property type="entry name" value="IucA_IucC"/>
    <property type="match status" value="1"/>
</dbReference>
<dbReference type="EC" id="2.3.1.-" evidence="4"/>
<accession>A0ABU9BV40</accession>
<dbReference type="InterPro" id="IPR007310">
    <property type="entry name" value="Aerobactin_biosyn_IucA/IucC_N"/>
</dbReference>
<dbReference type="PANTHER" id="PTHR34384">
    <property type="entry name" value="L-2,3-DIAMINOPROPANOATE--CITRATE LIGASE"/>
    <property type="match status" value="1"/>
</dbReference>
<dbReference type="Pfam" id="PF13523">
    <property type="entry name" value="Acetyltransf_8"/>
    <property type="match status" value="1"/>
</dbReference>
<dbReference type="Gene3D" id="3.40.630.30">
    <property type="match status" value="1"/>
</dbReference>
<evidence type="ECO:0000313" key="5">
    <source>
        <dbReference type="Proteomes" id="UP001371218"/>
    </source>
</evidence>
<dbReference type="Proteomes" id="UP001371218">
    <property type="component" value="Unassembled WGS sequence"/>
</dbReference>
<keyword evidence="4" id="KW-0808">Transferase</keyword>
<organism evidence="4 5">
    <name type="scientific">Ideonella lacteola</name>
    <dbReference type="NCBI Taxonomy" id="2984193"/>
    <lineage>
        <taxon>Bacteria</taxon>
        <taxon>Pseudomonadati</taxon>
        <taxon>Pseudomonadota</taxon>
        <taxon>Betaproteobacteria</taxon>
        <taxon>Burkholderiales</taxon>
        <taxon>Sphaerotilaceae</taxon>
        <taxon>Ideonella</taxon>
    </lineage>
</organism>
<dbReference type="Gene3D" id="1.10.510.40">
    <property type="match status" value="1"/>
</dbReference>
<sequence>MIDYTLAPSGWQPPGPAGLRLRTLDPAADAAWLQRWFSAPRASFWGMQQHSVADVEAVYSRMQGSGQALACVGEIDGAPAFVLECYDPVQDEISRHHPVEPGDVGMHFFVGPVPAGRSAVPGFTRLVFRTLMTFIFDYLGARRVVVEPDIGNTKVHALNAAMGFVVHRPIALAHKTALLSSCTRDQFLQVTVPASPLLSSSKGLCRMTRSTERSDINVNHLNPEVWQRANRHLVRKAIAEFSHEQVLQPEPVGAPGRDGWQRYRLVSDDQQAIYEFEAQRMPLRHWRMDARSIEKRVEGRLAALDALQFIIEFKQTMGFKPELLPIYLEEISSTLYGAAYKLTNGRRASAALVDAEFQEIEAAMSEGHPGFVANNGRVGFDAIDYTAYTPETGARFAVVWLAVSRAHAEFNAISGLSHEQLLEEELGPQRLAGFHDQLRAMNLRPDDYWLMPAHPWQWTNKLAIGFAAEVANRNIVFLGHSDDEYQAQQSIRTFFNVSRPTRRYVKTSLSILNMGFMRGLSPYYMSGTPAINEWVHGVVQQDASLRDYGFTVLREVASIGYRNRYLESAVDKDSAYRKMFSALWRESPLPLLKPGQKLMSMTALAHVDAQGEALLALLIQRSGLDAKTWVRRYLRAFLAPMLHCFYAHDLVFMPHGENLILVMENHVPVRALMKDIAEECAVFDDVERLGERIGRIAVEMPDEFKLLFLFIDIFDGFFRHVQQVLADAGCMDAEAFWALVAECGHQYQRAHPQFAAKYERFDLFTPTFEHSCLNRLQLWNNTHMLNLADPASGLKFAEPLENPIAAFRRPSSVGSRGVEGVAAQPGRSGECVPV</sequence>
<dbReference type="Gene3D" id="6.10.250.3370">
    <property type="match status" value="1"/>
</dbReference>
<dbReference type="GO" id="GO:0016746">
    <property type="term" value="F:acyltransferase activity"/>
    <property type="evidence" value="ECO:0007669"/>
    <property type="project" value="UniProtKB-KW"/>
</dbReference>
<evidence type="ECO:0000259" key="3">
    <source>
        <dbReference type="SMART" id="SM01006"/>
    </source>
</evidence>
<gene>
    <name evidence="4" type="ORF">AACH06_18215</name>
</gene>